<evidence type="ECO:0000256" key="3">
    <source>
        <dbReference type="ARBA" id="ARBA00022679"/>
    </source>
</evidence>
<dbReference type="PANTHER" id="PTHR48043:SF159">
    <property type="entry name" value="EG:EG0003.4 PROTEIN-RELATED"/>
    <property type="match status" value="1"/>
</dbReference>
<keyword evidence="4" id="KW-1133">Transmembrane helix</keyword>
<name>A0ABM3LPR7_BICAN</name>
<protein>
    <submittedName>
        <fullName evidence="7">UDP-glucosyltransferase 2-like</fullName>
    </submittedName>
</protein>
<dbReference type="Gene3D" id="3.40.50.2000">
    <property type="entry name" value="Glycogen Phosphorylase B"/>
    <property type="match status" value="2"/>
</dbReference>
<organism evidence="6 7">
    <name type="scientific">Bicyclus anynana</name>
    <name type="common">Squinting bush brown butterfly</name>
    <dbReference type="NCBI Taxonomy" id="110368"/>
    <lineage>
        <taxon>Eukaryota</taxon>
        <taxon>Metazoa</taxon>
        <taxon>Ecdysozoa</taxon>
        <taxon>Arthropoda</taxon>
        <taxon>Hexapoda</taxon>
        <taxon>Insecta</taxon>
        <taxon>Pterygota</taxon>
        <taxon>Neoptera</taxon>
        <taxon>Endopterygota</taxon>
        <taxon>Lepidoptera</taxon>
        <taxon>Glossata</taxon>
        <taxon>Ditrysia</taxon>
        <taxon>Papilionoidea</taxon>
        <taxon>Nymphalidae</taxon>
        <taxon>Satyrinae</taxon>
        <taxon>Satyrini</taxon>
        <taxon>Mycalesina</taxon>
        <taxon>Bicyclus</taxon>
    </lineage>
</organism>
<dbReference type="RefSeq" id="XP_052741039.1">
    <property type="nucleotide sequence ID" value="XM_052885079.1"/>
</dbReference>
<evidence type="ECO:0000256" key="2">
    <source>
        <dbReference type="ARBA" id="ARBA00022676"/>
    </source>
</evidence>
<reference evidence="7" key="2">
    <citation type="submission" date="2025-08" db="UniProtKB">
        <authorList>
            <consortium name="RefSeq"/>
        </authorList>
    </citation>
    <scope>IDENTIFICATION</scope>
</reference>
<dbReference type="SUPFAM" id="SSF53756">
    <property type="entry name" value="UDP-Glycosyltransferase/glycogen phosphorylase"/>
    <property type="match status" value="2"/>
</dbReference>
<accession>A0ABM3LPR7</accession>
<keyword evidence="4" id="KW-0472">Membrane</keyword>
<reference evidence="6" key="1">
    <citation type="submission" date="2025-05" db="UniProtKB">
        <authorList>
            <consortium name="RefSeq"/>
        </authorList>
    </citation>
    <scope>NUCLEOTIDE SEQUENCE [LARGE SCALE GENOMIC DNA]</scope>
</reference>
<dbReference type="PANTHER" id="PTHR48043">
    <property type="entry name" value="EG:EG0003.4 PROTEIN-RELATED"/>
    <property type="match status" value="1"/>
</dbReference>
<feature type="transmembrane region" description="Helical" evidence="4">
    <location>
        <begin position="306"/>
        <end position="327"/>
    </location>
</feature>
<keyword evidence="6" id="KW-1185">Reference proteome</keyword>
<evidence type="ECO:0000256" key="4">
    <source>
        <dbReference type="SAM" id="Phobius"/>
    </source>
</evidence>
<dbReference type="CDD" id="cd03784">
    <property type="entry name" value="GT1_Gtf-like"/>
    <property type="match status" value="1"/>
</dbReference>
<proteinExistence type="inferred from homology"/>
<dbReference type="GeneID" id="128198669"/>
<evidence type="ECO:0000256" key="1">
    <source>
        <dbReference type="ARBA" id="ARBA00009995"/>
    </source>
</evidence>
<keyword evidence="5" id="KW-0732">Signal</keyword>
<comment type="similarity">
    <text evidence="1">Belongs to the UDP-glycosyltransferase family.</text>
</comment>
<dbReference type="InterPro" id="IPR050271">
    <property type="entry name" value="UDP-glycosyltransferase"/>
</dbReference>
<feature type="signal peptide" evidence="5">
    <location>
        <begin position="1"/>
        <end position="19"/>
    </location>
</feature>
<keyword evidence="2" id="KW-0328">Glycosyltransferase</keyword>
<dbReference type="Pfam" id="PF00201">
    <property type="entry name" value="UDPGT"/>
    <property type="match status" value="1"/>
</dbReference>
<sequence length="359" mass="41317">MSNVFFVLYFYITIQYSETANILAIFPTPSISHQVVFRPLMHELVKRGHRVTIITTDPAFNEKQRPANLTEIDVHDISYKIWQEYALTANGDDNNLEDKSVIFLSDLQSYLDKSTKGVVYMSFGSIIQTSLFSQEIIELFIDVFSKLPYNVLIKWDSELPGCPDNVKVGKWFPQTDLLRHKNVKLFITHVGYQSMSESIDAGIPIVGIPMAADEWYNMELCLKHGIGIKLDFKYLTKENIKGAINTVIGNECYRDNIIRLRNLIHDQPQSPLDLAVWWTEYVLRHGGATHLRSAAAHMRWTEYYEINLILCLLLLILIFTFSIIYSVKLFVNKLVSGQFISTNCTPNTATQRCDREKMQ</sequence>
<keyword evidence="4" id="KW-0812">Transmembrane</keyword>
<evidence type="ECO:0000313" key="6">
    <source>
        <dbReference type="Proteomes" id="UP001652582"/>
    </source>
</evidence>
<feature type="chain" id="PRO_5046412055" evidence="5">
    <location>
        <begin position="20"/>
        <end position="359"/>
    </location>
</feature>
<gene>
    <name evidence="7" type="primary">LOC128198669</name>
</gene>
<evidence type="ECO:0000313" key="7">
    <source>
        <dbReference type="RefSeq" id="XP_052741039.1"/>
    </source>
</evidence>
<evidence type="ECO:0000256" key="5">
    <source>
        <dbReference type="SAM" id="SignalP"/>
    </source>
</evidence>
<dbReference type="Proteomes" id="UP001652582">
    <property type="component" value="Chromosome 2"/>
</dbReference>
<dbReference type="InterPro" id="IPR002213">
    <property type="entry name" value="UDP_glucos_trans"/>
</dbReference>
<keyword evidence="3" id="KW-0808">Transferase</keyword>